<dbReference type="GO" id="GO:2000143">
    <property type="term" value="P:negative regulation of DNA-templated transcription initiation"/>
    <property type="evidence" value="ECO:0007669"/>
    <property type="project" value="TreeGrafter"/>
</dbReference>
<dbReference type="GO" id="GO:0005737">
    <property type="term" value="C:cytoplasm"/>
    <property type="evidence" value="ECO:0007669"/>
    <property type="project" value="UniProtKB-UniRule"/>
</dbReference>
<protein>
    <recommendedName>
        <fullName evidence="1 7">Transcriptional regulator MraZ</fullName>
    </recommendedName>
</protein>
<evidence type="ECO:0000313" key="11">
    <source>
        <dbReference type="Proteomes" id="UP000321287"/>
    </source>
</evidence>
<keyword evidence="11" id="KW-1185">Reference proteome</keyword>
<keyword evidence="4 7" id="KW-0805">Transcription regulation</keyword>
<feature type="domain" description="SpoVT-AbrB" evidence="9">
    <location>
        <begin position="106"/>
        <end position="149"/>
    </location>
</feature>
<dbReference type="GO" id="GO:0003700">
    <property type="term" value="F:DNA-binding transcription factor activity"/>
    <property type="evidence" value="ECO:0007669"/>
    <property type="project" value="UniProtKB-UniRule"/>
</dbReference>
<dbReference type="HAMAP" id="MF_01008">
    <property type="entry name" value="MraZ"/>
    <property type="match status" value="1"/>
</dbReference>
<dbReference type="AlphaFoldDB" id="A0AAN4U3Y5"/>
<dbReference type="InterPro" id="IPR020603">
    <property type="entry name" value="MraZ_dom"/>
</dbReference>
<dbReference type="InterPro" id="IPR003444">
    <property type="entry name" value="MraZ"/>
</dbReference>
<evidence type="ECO:0000256" key="3">
    <source>
        <dbReference type="ARBA" id="ARBA00022737"/>
    </source>
</evidence>
<dbReference type="SUPFAM" id="SSF89447">
    <property type="entry name" value="AbrB/MazE/MraZ-like"/>
    <property type="match status" value="1"/>
</dbReference>
<dbReference type="CDD" id="cd16320">
    <property type="entry name" value="MraZ_N"/>
    <property type="match status" value="1"/>
</dbReference>
<dbReference type="InterPro" id="IPR007159">
    <property type="entry name" value="SpoVT-AbrB_dom"/>
</dbReference>
<evidence type="ECO:0000313" key="10">
    <source>
        <dbReference type="EMBL" id="GEL54190.1"/>
    </source>
</evidence>
<dbReference type="Proteomes" id="UP000321287">
    <property type="component" value="Unassembled WGS sequence"/>
</dbReference>
<comment type="similarity">
    <text evidence="7">Belongs to the MraZ family.</text>
</comment>
<keyword evidence="5 7" id="KW-0238">DNA-binding</keyword>
<dbReference type="GO" id="GO:0000976">
    <property type="term" value="F:transcription cis-regulatory region binding"/>
    <property type="evidence" value="ECO:0007669"/>
    <property type="project" value="TreeGrafter"/>
</dbReference>
<proteinExistence type="inferred from homology"/>
<dbReference type="EMBL" id="BJVS01000006">
    <property type="protein sequence ID" value="GEL54190.1"/>
    <property type="molecule type" value="Genomic_DNA"/>
</dbReference>
<comment type="caution">
    <text evidence="10">The sequence shown here is derived from an EMBL/GenBank/DDBJ whole genome shotgun (WGS) entry which is preliminary data.</text>
</comment>
<evidence type="ECO:0000256" key="4">
    <source>
        <dbReference type="ARBA" id="ARBA00023015"/>
    </source>
</evidence>
<dbReference type="PANTHER" id="PTHR34701:SF1">
    <property type="entry name" value="TRANSCRIPTIONAL REGULATOR MRAZ"/>
    <property type="match status" value="1"/>
</dbReference>
<dbReference type="InterPro" id="IPR035642">
    <property type="entry name" value="MraZ_N"/>
</dbReference>
<dbReference type="GO" id="GO:0009295">
    <property type="term" value="C:nucleoid"/>
    <property type="evidence" value="ECO:0007669"/>
    <property type="project" value="UniProtKB-SubCell"/>
</dbReference>
<feature type="region of interest" description="Disordered" evidence="8">
    <location>
        <begin position="154"/>
        <end position="176"/>
    </location>
</feature>
<evidence type="ECO:0000256" key="6">
    <source>
        <dbReference type="ARBA" id="ARBA00023163"/>
    </source>
</evidence>
<dbReference type="InterPro" id="IPR037914">
    <property type="entry name" value="SpoVT-AbrB_sf"/>
</dbReference>
<keyword evidence="2 7" id="KW-0963">Cytoplasm</keyword>
<evidence type="ECO:0000256" key="1">
    <source>
        <dbReference type="ARBA" id="ARBA00013860"/>
    </source>
</evidence>
<comment type="subunit">
    <text evidence="7">Forms oligomers.</text>
</comment>
<evidence type="ECO:0000256" key="5">
    <source>
        <dbReference type="ARBA" id="ARBA00023125"/>
    </source>
</evidence>
<gene>
    <name evidence="7" type="primary">mraZ</name>
    <name evidence="10" type="ORF">ABO01nite_21970</name>
</gene>
<evidence type="ECO:0000256" key="8">
    <source>
        <dbReference type="SAM" id="MobiDB-lite"/>
    </source>
</evidence>
<dbReference type="CDD" id="cd16321">
    <property type="entry name" value="MraZ_C"/>
    <property type="match status" value="1"/>
</dbReference>
<dbReference type="Gene3D" id="3.40.1550.20">
    <property type="entry name" value="Transcriptional regulator MraZ domain"/>
    <property type="match status" value="1"/>
</dbReference>
<sequence length="176" mass="19339">MSGPKHLRQSLQDEGEASNGVSVFLGTHQNRFDAKGRVSIPASFRAALRAQAQPDESLVILRPSHLHPCIEAWPSAAFATLAGPVESLDIFSDDHDDLAASLYADAYPIDADKEGRIILPDVLKRHANLVDEISFMGLGRVFQIWEPEAGARRREEARARARRMTSRPVTQGEVAS</sequence>
<organism evidence="10 11">
    <name type="scientific">Asaia bogorensis NBRC 16594</name>
    <dbReference type="NCBI Taxonomy" id="1231624"/>
    <lineage>
        <taxon>Bacteria</taxon>
        <taxon>Pseudomonadati</taxon>
        <taxon>Pseudomonadota</taxon>
        <taxon>Alphaproteobacteria</taxon>
        <taxon>Acetobacterales</taxon>
        <taxon>Acetobacteraceae</taxon>
        <taxon>Asaia</taxon>
    </lineage>
</organism>
<feature type="domain" description="SpoVT-AbrB" evidence="9">
    <location>
        <begin position="27"/>
        <end position="77"/>
    </location>
</feature>
<dbReference type="InterPro" id="IPR038619">
    <property type="entry name" value="MraZ_sf"/>
</dbReference>
<evidence type="ECO:0000256" key="2">
    <source>
        <dbReference type="ARBA" id="ARBA00022490"/>
    </source>
</evidence>
<accession>A0AAN4U3Y5</accession>
<dbReference type="InterPro" id="IPR035644">
    <property type="entry name" value="MraZ_C"/>
</dbReference>
<dbReference type="Pfam" id="PF02381">
    <property type="entry name" value="MraZ"/>
    <property type="match status" value="2"/>
</dbReference>
<keyword evidence="6 7" id="KW-0804">Transcription</keyword>
<name>A0AAN4U3Y5_9PROT</name>
<evidence type="ECO:0000256" key="7">
    <source>
        <dbReference type="HAMAP-Rule" id="MF_01008"/>
    </source>
</evidence>
<evidence type="ECO:0000259" key="9">
    <source>
        <dbReference type="PROSITE" id="PS51740"/>
    </source>
</evidence>
<dbReference type="PROSITE" id="PS51740">
    <property type="entry name" value="SPOVT_ABRB"/>
    <property type="match status" value="2"/>
</dbReference>
<dbReference type="NCBIfam" id="NF001477">
    <property type="entry name" value="PRK00326.2-4"/>
    <property type="match status" value="1"/>
</dbReference>
<reference evidence="10 11" key="1">
    <citation type="submission" date="2019-07" db="EMBL/GenBank/DDBJ databases">
        <title>Whole genome shotgun sequence of Asaia bogorensis NBRC 16594.</title>
        <authorList>
            <person name="Hosoyama A."/>
            <person name="Uohara A."/>
            <person name="Ohji S."/>
            <person name="Ichikawa N."/>
        </authorList>
    </citation>
    <scope>NUCLEOTIDE SEQUENCE [LARGE SCALE GENOMIC DNA]</scope>
    <source>
        <strain evidence="10 11">NBRC 16594</strain>
    </source>
</reference>
<comment type="subcellular location">
    <subcellularLocation>
        <location evidence="7">Cytoplasm</location>
        <location evidence="7">Nucleoid</location>
    </subcellularLocation>
</comment>
<dbReference type="PANTHER" id="PTHR34701">
    <property type="entry name" value="TRANSCRIPTIONAL REGULATOR MRAZ"/>
    <property type="match status" value="1"/>
</dbReference>
<keyword evidence="3" id="KW-0677">Repeat</keyword>